<dbReference type="AlphaFoldDB" id="A0A1I4EUS8"/>
<keyword evidence="3 6" id="KW-0489">Methyltransferase</keyword>
<dbReference type="PANTHER" id="PTHR43619:SF2">
    <property type="entry name" value="S-ADENOSYL-L-METHIONINE-DEPENDENT METHYLTRANSFERASES SUPERFAMILY PROTEIN"/>
    <property type="match status" value="1"/>
</dbReference>
<evidence type="ECO:0000256" key="3">
    <source>
        <dbReference type="ARBA" id="ARBA00022603"/>
    </source>
</evidence>
<comment type="function">
    <text evidence="1 6">Exhibits S-adenosyl-L-methionine-dependent methyltransferase activity.</text>
</comment>
<gene>
    <name evidence="7" type="ORF">SAMN05216275_15214</name>
</gene>
<dbReference type="InterPro" id="IPR011610">
    <property type="entry name" value="SAM_mthyl_Trfase_ML2640-like"/>
</dbReference>
<keyword evidence="8" id="KW-1185">Reference proteome</keyword>
<dbReference type="NCBIfam" id="TIGR00027">
    <property type="entry name" value="mthyl_TIGR00027"/>
    <property type="match status" value="1"/>
</dbReference>
<evidence type="ECO:0000313" key="7">
    <source>
        <dbReference type="EMBL" id="SFL07901.1"/>
    </source>
</evidence>
<dbReference type="InterPro" id="IPR007213">
    <property type="entry name" value="Ppm1/Ppm2/Tcmp"/>
</dbReference>
<dbReference type="Proteomes" id="UP000199111">
    <property type="component" value="Unassembled WGS sequence"/>
</dbReference>
<dbReference type="EC" id="2.1.1.-" evidence="6"/>
<name>A0A1I4EUS8_9ACTN</name>
<evidence type="ECO:0000256" key="2">
    <source>
        <dbReference type="ARBA" id="ARBA00008138"/>
    </source>
</evidence>
<keyword evidence="4 7" id="KW-0808">Transferase</keyword>
<dbReference type="InterPro" id="IPR029063">
    <property type="entry name" value="SAM-dependent_MTases_sf"/>
</dbReference>
<dbReference type="PANTHER" id="PTHR43619">
    <property type="entry name" value="S-ADENOSYL-L-METHIONINE-DEPENDENT METHYLTRANSFERASE YKTD-RELATED"/>
    <property type="match status" value="1"/>
</dbReference>
<sequence length="325" mass="34763">MEPVIGLAVGLGTGPGLVGAPNRRGGRVPGAQNTGVEGGVGLTALMVAAARAIETHRPDALAGDAYAEHFVRAAGASAAWPVRPAEVPDGDANPLWGRLGRYFGLRTRVLDDFLVRSAHAGARQVVLLGAGLDARAFRLDWPPGRVIYEIDRDGVLAFKHHVLDGLAAVPTATRRPIAVDLRDDWIRSLVSTGFDPTVPTAWLAEGLLLYLPPDAERRLIDTVDRLSADGSTLAFEVKLGPESPEVRASPVYVAARQQIGVDLLALFDGEPRPDSVGDLRGRGWSTAIHTPFDFTRHHGRGPRPEPNDALASNRWVFANKPGTHI</sequence>
<dbReference type="Pfam" id="PF04072">
    <property type="entry name" value="LCM"/>
    <property type="match status" value="1"/>
</dbReference>
<proteinExistence type="inferred from homology"/>
<evidence type="ECO:0000256" key="1">
    <source>
        <dbReference type="ARBA" id="ARBA00003907"/>
    </source>
</evidence>
<evidence type="ECO:0000256" key="5">
    <source>
        <dbReference type="ARBA" id="ARBA00022691"/>
    </source>
</evidence>
<keyword evidence="5 6" id="KW-0949">S-adenosyl-L-methionine</keyword>
<comment type="similarity">
    <text evidence="2 6">Belongs to the UPF0677 family.</text>
</comment>
<accession>A0A1I4EUS8</accession>
<organism evidence="7 8">
    <name type="scientific">Streptosporangium canum</name>
    <dbReference type="NCBI Taxonomy" id="324952"/>
    <lineage>
        <taxon>Bacteria</taxon>
        <taxon>Bacillati</taxon>
        <taxon>Actinomycetota</taxon>
        <taxon>Actinomycetes</taxon>
        <taxon>Streptosporangiales</taxon>
        <taxon>Streptosporangiaceae</taxon>
        <taxon>Streptosporangium</taxon>
    </lineage>
</organism>
<evidence type="ECO:0000256" key="6">
    <source>
        <dbReference type="RuleBase" id="RU362030"/>
    </source>
</evidence>
<dbReference type="GO" id="GO:0008168">
    <property type="term" value="F:methyltransferase activity"/>
    <property type="evidence" value="ECO:0007669"/>
    <property type="project" value="UniProtKB-UniRule"/>
</dbReference>
<dbReference type="SUPFAM" id="SSF53335">
    <property type="entry name" value="S-adenosyl-L-methionine-dependent methyltransferases"/>
    <property type="match status" value="1"/>
</dbReference>
<protein>
    <recommendedName>
        <fullName evidence="6">S-adenosyl-L-methionine-dependent methyltransferase</fullName>
        <ecNumber evidence="6">2.1.1.-</ecNumber>
    </recommendedName>
</protein>
<dbReference type="Gene3D" id="3.40.50.150">
    <property type="entry name" value="Vaccinia Virus protein VP39"/>
    <property type="match status" value="1"/>
</dbReference>
<evidence type="ECO:0000256" key="4">
    <source>
        <dbReference type="ARBA" id="ARBA00022679"/>
    </source>
</evidence>
<dbReference type="EMBL" id="FOQY01000052">
    <property type="protein sequence ID" value="SFL07901.1"/>
    <property type="molecule type" value="Genomic_DNA"/>
</dbReference>
<dbReference type="GO" id="GO:0032259">
    <property type="term" value="P:methylation"/>
    <property type="evidence" value="ECO:0007669"/>
    <property type="project" value="UniProtKB-KW"/>
</dbReference>
<reference evidence="8" key="1">
    <citation type="submission" date="2016-10" db="EMBL/GenBank/DDBJ databases">
        <authorList>
            <person name="Varghese N."/>
            <person name="Submissions S."/>
        </authorList>
    </citation>
    <scope>NUCLEOTIDE SEQUENCE [LARGE SCALE GENOMIC DNA]</scope>
    <source>
        <strain evidence="8">CGMCC 4.2126</strain>
    </source>
</reference>
<evidence type="ECO:0000313" key="8">
    <source>
        <dbReference type="Proteomes" id="UP000199111"/>
    </source>
</evidence>